<reference evidence="1 2" key="1">
    <citation type="submission" date="2018-08" db="EMBL/GenBank/DDBJ databases">
        <title>A genome reference for cultivated species of the human gut microbiota.</title>
        <authorList>
            <person name="Zou Y."/>
            <person name="Xue W."/>
            <person name="Luo G."/>
        </authorList>
    </citation>
    <scope>NUCLEOTIDE SEQUENCE [LARGE SCALE GENOMIC DNA]</scope>
    <source>
        <strain evidence="1 2">AM23-23AC</strain>
    </source>
</reference>
<accession>A0A3R6D7U5</accession>
<evidence type="ECO:0000313" key="1">
    <source>
        <dbReference type="EMBL" id="RHF84234.1"/>
    </source>
</evidence>
<dbReference type="Proteomes" id="UP000283701">
    <property type="component" value="Unassembled WGS sequence"/>
</dbReference>
<comment type="caution">
    <text evidence="1">The sequence shown here is derived from an EMBL/GenBank/DDBJ whole genome shotgun (WGS) entry which is preliminary data.</text>
</comment>
<gene>
    <name evidence="1" type="ORF">DW654_08780</name>
</gene>
<proteinExistence type="predicted"/>
<protein>
    <submittedName>
        <fullName evidence="1">Uncharacterized protein</fullName>
    </submittedName>
</protein>
<evidence type="ECO:0000313" key="2">
    <source>
        <dbReference type="Proteomes" id="UP000283701"/>
    </source>
</evidence>
<dbReference type="AlphaFoldDB" id="A0A3R6D7U5"/>
<name>A0A3R6D7U5_9FIRM</name>
<organism evidence="1 2">
    <name type="scientific">Roseburia inulinivorans</name>
    <dbReference type="NCBI Taxonomy" id="360807"/>
    <lineage>
        <taxon>Bacteria</taxon>
        <taxon>Bacillati</taxon>
        <taxon>Bacillota</taxon>
        <taxon>Clostridia</taxon>
        <taxon>Lachnospirales</taxon>
        <taxon>Lachnospiraceae</taxon>
        <taxon>Roseburia</taxon>
    </lineage>
</organism>
<sequence length="88" mass="10435">MLIFGRETFIIPFPNLIYGIGGSPSPPVREKPYIIFYVRLFSFSEKSFINSRFYYHFVASISYAKYTKKCGKAFLQFSQNYENEKEIY</sequence>
<dbReference type="EMBL" id="QRHP01000008">
    <property type="protein sequence ID" value="RHF84234.1"/>
    <property type="molecule type" value="Genomic_DNA"/>
</dbReference>